<comment type="caution">
    <text evidence="3">The sequence shown here is derived from an EMBL/GenBank/DDBJ whole genome shotgun (WGS) entry which is preliminary data.</text>
</comment>
<dbReference type="PANTHER" id="PTHR46063:SF1">
    <property type="entry name" value="KELCH DOMAIN-CONTAINING PROTEIN 4"/>
    <property type="match status" value="1"/>
</dbReference>
<reference evidence="3" key="1">
    <citation type="submission" date="2020-10" db="EMBL/GenBank/DDBJ databases">
        <title>The Whole-Genome Sequence of Metschnikowia persimmonesis, a Novel Endophytic Yeast Species Isolated from Medicinal Plant Diospyros kaki Thumb.</title>
        <authorList>
            <person name="Rahmat E."/>
            <person name="Kang Y."/>
        </authorList>
    </citation>
    <scope>NUCLEOTIDE SEQUENCE</scope>
    <source>
        <strain evidence="3">KIOM G15050</strain>
    </source>
</reference>
<keyword evidence="4" id="KW-1185">Reference proteome</keyword>
<feature type="region of interest" description="Disordered" evidence="1">
    <location>
        <begin position="1"/>
        <end position="41"/>
    </location>
</feature>
<dbReference type="PANTHER" id="PTHR46063">
    <property type="entry name" value="KELCH DOMAIN-CONTAINING PROTEIN"/>
    <property type="match status" value="1"/>
</dbReference>
<evidence type="ECO:0000313" key="4">
    <source>
        <dbReference type="Proteomes" id="UP000649328"/>
    </source>
</evidence>
<sequence>MAKKDKKAKDAKKARAAEKQKKNTAKSDSKQKKLAKKLGEDEDDQDIDAILEQYAKEQAEFTAINVAVTSRPSKRLNPTLVASPLQGKRELILFGGEFTSGGHSKFYNELYTYSIENNTWRQISSKNAPLPRSSHAMCAHPSGIILMFGGEFSSPKQSTFYHYGDTWVLDADTKEWEKIDQKRGPSPRSGHRMCAWKNYIILHGGFRDLGTLTTYLLDMWLFDITTYKWTQVEFPSTHTVPDARSGHSLIPHAEGAVIYGGYCKVKAKKGLQKGKVLTDSWLVKMKADPKAIRLERRRKQGFTPSPRVGCSMVAHKNRGILFGGVYDFDESEDNLESQFYNSMLSYQTETNRWYNVTLKPRKKKKQEQQKEKSRDEDLEDILNSILAKAKLNDDEDDSDLQEISQLEKLRQQEEREELESEKIEFPVMNQMPHPRFNATTCVVDDTLYIFGGPQFLEWSISSNRDARGKYLKKAAFDLCEDRFWERREQVRIAEDQLEEMGGVGEVIEKDASNTSKRR</sequence>
<evidence type="ECO:0000259" key="2">
    <source>
        <dbReference type="Pfam" id="PF13422"/>
    </source>
</evidence>
<dbReference type="EMBL" id="JACBPP010000002">
    <property type="protein sequence ID" value="KAF8004525.1"/>
    <property type="molecule type" value="Genomic_DNA"/>
</dbReference>
<dbReference type="InterPro" id="IPR025183">
    <property type="entry name" value="DUF4110"/>
</dbReference>
<name>A0A8H7GWP7_9ASCO</name>
<dbReference type="InterPro" id="IPR052588">
    <property type="entry name" value="Kelch_domain_protein"/>
</dbReference>
<dbReference type="Pfam" id="PF13422">
    <property type="entry name" value="DUF4110"/>
    <property type="match status" value="1"/>
</dbReference>
<feature type="compositionally biased region" description="Basic and acidic residues" evidence="1">
    <location>
        <begin position="7"/>
        <end position="31"/>
    </location>
</feature>
<proteinExistence type="predicted"/>
<feature type="domain" description="DUF4110" evidence="2">
    <location>
        <begin position="452"/>
        <end position="514"/>
    </location>
</feature>
<dbReference type="SUPFAM" id="SSF117281">
    <property type="entry name" value="Kelch motif"/>
    <property type="match status" value="1"/>
</dbReference>
<evidence type="ECO:0000256" key="1">
    <source>
        <dbReference type="SAM" id="MobiDB-lite"/>
    </source>
</evidence>
<accession>A0A8H7GWP7</accession>
<evidence type="ECO:0000313" key="3">
    <source>
        <dbReference type="EMBL" id="KAF8004525.1"/>
    </source>
</evidence>
<dbReference type="Pfam" id="PF24681">
    <property type="entry name" value="Kelch_KLHDC2_KLHL20_DRC7"/>
    <property type="match status" value="1"/>
</dbReference>
<dbReference type="Proteomes" id="UP000649328">
    <property type="component" value="Unassembled WGS sequence"/>
</dbReference>
<feature type="compositionally biased region" description="Basic and acidic residues" evidence="1">
    <location>
        <begin position="366"/>
        <end position="375"/>
    </location>
</feature>
<dbReference type="OrthoDB" id="4447at2759"/>
<dbReference type="InterPro" id="IPR015915">
    <property type="entry name" value="Kelch-typ_b-propeller"/>
</dbReference>
<dbReference type="Gene3D" id="2.120.10.80">
    <property type="entry name" value="Kelch-type beta propeller"/>
    <property type="match status" value="2"/>
</dbReference>
<gene>
    <name evidence="3" type="ORF">HF325_001973</name>
</gene>
<organism evidence="3 4">
    <name type="scientific">Metschnikowia pulcherrima</name>
    <dbReference type="NCBI Taxonomy" id="27326"/>
    <lineage>
        <taxon>Eukaryota</taxon>
        <taxon>Fungi</taxon>
        <taxon>Dikarya</taxon>
        <taxon>Ascomycota</taxon>
        <taxon>Saccharomycotina</taxon>
        <taxon>Pichiomycetes</taxon>
        <taxon>Metschnikowiaceae</taxon>
        <taxon>Metschnikowia</taxon>
    </lineage>
</organism>
<protein>
    <recommendedName>
        <fullName evidence="2">DUF4110 domain-containing protein</fullName>
    </recommendedName>
</protein>
<dbReference type="AlphaFoldDB" id="A0A8H7GWP7"/>
<feature type="region of interest" description="Disordered" evidence="1">
    <location>
        <begin position="357"/>
        <end position="377"/>
    </location>
</feature>